<gene>
    <name evidence="1" type="ORF">GCM10010841_02740</name>
</gene>
<dbReference type="EMBL" id="BMOM01000001">
    <property type="protein sequence ID" value="GGL97844.1"/>
    <property type="molecule type" value="Genomic_DNA"/>
</dbReference>
<protein>
    <submittedName>
        <fullName evidence="1">Uncharacterized protein</fullName>
    </submittedName>
</protein>
<accession>A0ABQ2GIB1</accession>
<name>A0ABQ2GIB1_9DEIO</name>
<reference evidence="2" key="1">
    <citation type="journal article" date="2019" name="Int. J. Syst. Evol. Microbiol.">
        <title>The Global Catalogue of Microorganisms (GCM) 10K type strain sequencing project: providing services to taxonomists for standard genome sequencing and annotation.</title>
        <authorList>
            <consortium name="The Broad Institute Genomics Platform"/>
            <consortium name="The Broad Institute Genome Sequencing Center for Infectious Disease"/>
            <person name="Wu L."/>
            <person name="Ma J."/>
        </authorList>
    </citation>
    <scope>NUCLEOTIDE SEQUENCE [LARGE SCALE GENOMIC DNA]</scope>
    <source>
        <strain evidence="2">JCM 15443</strain>
    </source>
</reference>
<keyword evidence="2" id="KW-1185">Reference proteome</keyword>
<evidence type="ECO:0000313" key="2">
    <source>
        <dbReference type="Proteomes" id="UP000661918"/>
    </source>
</evidence>
<organism evidence="1 2">
    <name type="scientific">Deinococcus aerophilus</name>
    <dbReference type="NCBI Taxonomy" id="522488"/>
    <lineage>
        <taxon>Bacteria</taxon>
        <taxon>Thermotogati</taxon>
        <taxon>Deinococcota</taxon>
        <taxon>Deinococci</taxon>
        <taxon>Deinococcales</taxon>
        <taxon>Deinococcaceae</taxon>
        <taxon>Deinococcus</taxon>
    </lineage>
</organism>
<proteinExistence type="predicted"/>
<sequence>MLIASVAMILMTQRIHPLRRRGWRLWTTVMFGLTFQCPYFTEVLLRDQCWLAYPLLIGCLARSATLQFRRYARLAHTLTLQGRQA</sequence>
<comment type="caution">
    <text evidence="1">The sequence shown here is derived from an EMBL/GenBank/DDBJ whole genome shotgun (WGS) entry which is preliminary data.</text>
</comment>
<dbReference type="Proteomes" id="UP000661918">
    <property type="component" value="Unassembled WGS sequence"/>
</dbReference>
<evidence type="ECO:0000313" key="1">
    <source>
        <dbReference type="EMBL" id="GGL97844.1"/>
    </source>
</evidence>